<keyword evidence="3" id="KW-0812">Transmembrane</keyword>
<dbReference type="AlphaFoldDB" id="A0A9X0CYL9"/>
<dbReference type="PROSITE" id="PS50268">
    <property type="entry name" value="CADHERIN_2"/>
    <property type="match status" value="3"/>
</dbReference>
<feature type="domain" description="Cadherin" evidence="10">
    <location>
        <begin position="144"/>
        <end position="251"/>
    </location>
</feature>
<keyword evidence="7" id="KW-0106">Calcium</keyword>
<feature type="domain" description="Cadherin" evidence="10">
    <location>
        <begin position="246"/>
        <end position="361"/>
    </location>
</feature>
<dbReference type="Proteomes" id="UP001163046">
    <property type="component" value="Unassembled WGS sequence"/>
</dbReference>
<dbReference type="InterPro" id="IPR050174">
    <property type="entry name" value="Protocadherin/Cadherin-CA"/>
</dbReference>
<keyword evidence="6" id="KW-0325">Glycoprotein</keyword>
<dbReference type="Pfam" id="PF12947">
    <property type="entry name" value="EGF_3"/>
    <property type="match status" value="1"/>
</dbReference>
<comment type="caution">
    <text evidence="8">Lacks conserved residue(s) required for the propagation of feature annotation.</text>
</comment>
<evidence type="ECO:0000313" key="11">
    <source>
        <dbReference type="EMBL" id="KAJ7380336.1"/>
    </source>
</evidence>
<proteinExistence type="predicted"/>
<dbReference type="PANTHER" id="PTHR24028">
    <property type="entry name" value="CADHERIN-87A"/>
    <property type="match status" value="1"/>
</dbReference>
<evidence type="ECO:0000256" key="4">
    <source>
        <dbReference type="ARBA" id="ARBA00022989"/>
    </source>
</evidence>
<dbReference type="InterPro" id="IPR015919">
    <property type="entry name" value="Cadherin-like_sf"/>
</dbReference>
<dbReference type="OrthoDB" id="283575at2759"/>
<dbReference type="PROSITE" id="PS50026">
    <property type="entry name" value="EGF_3"/>
    <property type="match status" value="1"/>
</dbReference>
<name>A0A9X0CYL9_9CNID</name>
<keyword evidence="4" id="KW-0472">Membrane</keyword>
<evidence type="ECO:0000259" key="9">
    <source>
        <dbReference type="PROSITE" id="PS50026"/>
    </source>
</evidence>
<evidence type="ECO:0000256" key="8">
    <source>
        <dbReference type="PROSITE-ProRule" id="PRU00076"/>
    </source>
</evidence>
<dbReference type="InterPro" id="IPR024731">
    <property type="entry name" value="NELL2-like_EGF"/>
</dbReference>
<dbReference type="PANTHER" id="PTHR24028:SF328">
    <property type="entry name" value="CADHERIN-3"/>
    <property type="match status" value="1"/>
</dbReference>
<feature type="domain" description="Cadherin" evidence="10">
    <location>
        <begin position="29"/>
        <end position="135"/>
    </location>
</feature>
<feature type="domain" description="EGF-like" evidence="9">
    <location>
        <begin position="354"/>
        <end position="391"/>
    </location>
</feature>
<dbReference type="Gene3D" id="2.10.25.10">
    <property type="entry name" value="Laminin"/>
    <property type="match status" value="1"/>
</dbReference>
<dbReference type="EMBL" id="MU826354">
    <property type="protein sequence ID" value="KAJ7380336.1"/>
    <property type="molecule type" value="Genomic_DNA"/>
</dbReference>
<dbReference type="CDD" id="cd11304">
    <property type="entry name" value="Cadherin_repeat"/>
    <property type="match status" value="3"/>
</dbReference>
<dbReference type="InterPro" id="IPR002126">
    <property type="entry name" value="Cadherin-like_dom"/>
</dbReference>
<accession>A0A9X0CYL9</accession>
<evidence type="ECO:0000256" key="6">
    <source>
        <dbReference type="ARBA" id="ARBA00023180"/>
    </source>
</evidence>
<evidence type="ECO:0000256" key="5">
    <source>
        <dbReference type="ARBA" id="ARBA00023157"/>
    </source>
</evidence>
<dbReference type="GO" id="GO:0005886">
    <property type="term" value="C:plasma membrane"/>
    <property type="evidence" value="ECO:0007669"/>
    <property type="project" value="TreeGrafter"/>
</dbReference>
<dbReference type="InterPro" id="IPR000742">
    <property type="entry name" value="EGF"/>
</dbReference>
<protein>
    <submittedName>
        <fullName evidence="11">Uncharacterized protein</fullName>
    </submittedName>
</protein>
<reference evidence="11" key="1">
    <citation type="submission" date="2023-01" db="EMBL/GenBank/DDBJ databases">
        <title>Genome assembly of the deep-sea coral Lophelia pertusa.</title>
        <authorList>
            <person name="Herrera S."/>
            <person name="Cordes E."/>
        </authorList>
    </citation>
    <scope>NUCLEOTIDE SEQUENCE</scope>
    <source>
        <strain evidence="11">USNM1676648</strain>
        <tissue evidence="11">Polyp</tissue>
    </source>
</reference>
<keyword evidence="2 8" id="KW-0245">EGF-like domain</keyword>
<evidence type="ECO:0000256" key="7">
    <source>
        <dbReference type="PROSITE-ProRule" id="PRU00043"/>
    </source>
</evidence>
<evidence type="ECO:0000256" key="1">
    <source>
        <dbReference type="ARBA" id="ARBA00004167"/>
    </source>
</evidence>
<keyword evidence="4" id="KW-1133">Transmembrane helix</keyword>
<evidence type="ECO:0000256" key="2">
    <source>
        <dbReference type="ARBA" id="ARBA00022536"/>
    </source>
</evidence>
<sequence length="395" mass="43313">MVNVLTVTVLDCNDRPSAIFFNSSLSVHDNTSYKVVIPENSPSGTSLTNLSVVDEDVGQKHKCTLREGGSYFNINSVSKSSSEIRVKRDAILNYESHLASPITVSVECQGNGSPPYSVQRNFIVQLSDVNEAPFDISLNSSTVVEENVHVGYVIGYLTCNDSDIGQSHVFTVTGNYSSVFQATSSNYLIVKDPSFLNYEVLYPFTELTVTIRATDQPANGTGPPLDVISDFKINVTDVNEAPDDIRLIPENVTVPENVSIGYCLAQVTSRNPEQWQTVAYTALNYRDLFSIEDKCKDNSSSVSQGDSNLPYLTVKSHLSYDDYIIRGYQILIKAEDNGIPPRAFNGTVKVHVTKVDPCPWSTCHVDATCSRVNWQNYTCACNDGFSGDGASTALK</sequence>
<dbReference type="SUPFAM" id="SSF49313">
    <property type="entry name" value="Cadherin-like"/>
    <property type="match status" value="3"/>
</dbReference>
<dbReference type="GO" id="GO:0005509">
    <property type="term" value="F:calcium ion binding"/>
    <property type="evidence" value="ECO:0007669"/>
    <property type="project" value="UniProtKB-UniRule"/>
</dbReference>
<keyword evidence="12" id="KW-1185">Reference proteome</keyword>
<gene>
    <name evidence="11" type="ORF">OS493_011059</name>
</gene>
<evidence type="ECO:0000259" key="10">
    <source>
        <dbReference type="PROSITE" id="PS50268"/>
    </source>
</evidence>
<comment type="subcellular location">
    <subcellularLocation>
        <location evidence="1">Membrane</location>
        <topology evidence="1">Single-pass membrane protein</topology>
    </subcellularLocation>
</comment>
<organism evidence="11 12">
    <name type="scientific">Desmophyllum pertusum</name>
    <dbReference type="NCBI Taxonomy" id="174260"/>
    <lineage>
        <taxon>Eukaryota</taxon>
        <taxon>Metazoa</taxon>
        <taxon>Cnidaria</taxon>
        <taxon>Anthozoa</taxon>
        <taxon>Hexacorallia</taxon>
        <taxon>Scleractinia</taxon>
        <taxon>Caryophylliina</taxon>
        <taxon>Caryophylliidae</taxon>
        <taxon>Desmophyllum</taxon>
    </lineage>
</organism>
<dbReference type="Gene3D" id="2.60.40.60">
    <property type="entry name" value="Cadherins"/>
    <property type="match status" value="3"/>
</dbReference>
<keyword evidence="5" id="KW-1015">Disulfide bond</keyword>
<dbReference type="PRINTS" id="PR00205">
    <property type="entry name" value="CADHERIN"/>
</dbReference>
<dbReference type="GO" id="GO:0007156">
    <property type="term" value="P:homophilic cell adhesion via plasma membrane adhesion molecules"/>
    <property type="evidence" value="ECO:0007669"/>
    <property type="project" value="InterPro"/>
</dbReference>
<evidence type="ECO:0000313" key="12">
    <source>
        <dbReference type="Proteomes" id="UP001163046"/>
    </source>
</evidence>
<comment type="caution">
    <text evidence="11">The sequence shown here is derived from an EMBL/GenBank/DDBJ whole genome shotgun (WGS) entry which is preliminary data.</text>
</comment>
<dbReference type="SUPFAM" id="SSF57196">
    <property type="entry name" value="EGF/Laminin"/>
    <property type="match status" value="1"/>
</dbReference>
<evidence type="ECO:0000256" key="3">
    <source>
        <dbReference type="ARBA" id="ARBA00022692"/>
    </source>
</evidence>